<reference evidence="2 3" key="1">
    <citation type="submission" date="2019-06" db="EMBL/GenBank/DDBJ databases">
        <title>A novel bacterium of genus Marinomonas, isolated from coastal sand.</title>
        <authorList>
            <person name="Huang H."/>
            <person name="Mo K."/>
            <person name="Hu Y."/>
        </authorList>
    </citation>
    <scope>NUCLEOTIDE SEQUENCE [LARGE SCALE GENOMIC DNA]</scope>
    <source>
        <strain evidence="2 3">HB171799</strain>
    </source>
</reference>
<organism evidence="2 3">
    <name type="scientific">Maribrevibacterium harenarium</name>
    <dbReference type="NCBI Taxonomy" id="2589817"/>
    <lineage>
        <taxon>Bacteria</taxon>
        <taxon>Pseudomonadati</taxon>
        <taxon>Pseudomonadota</taxon>
        <taxon>Gammaproteobacteria</taxon>
        <taxon>Oceanospirillales</taxon>
        <taxon>Oceanospirillaceae</taxon>
        <taxon>Maribrevibacterium</taxon>
    </lineage>
</organism>
<dbReference type="GO" id="GO:0005975">
    <property type="term" value="P:carbohydrate metabolic process"/>
    <property type="evidence" value="ECO:0007669"/>
    <property type="project" value="InterPro"/>
</dbReference>
<keyword evidence="3" id="KW-1185">Reference proteome</keyword>
<dbReference type="InterPro" id="IPR017853">
    <property type="entry name" value="GH"/>
</dbReference>
<dbReference type="OrthoDB" id="9805159at2"/>
<dbReference type="EMBL" id="VFRR01000037">
    <property type="protein sequence ID" value="TPE48001.1"/>
    <property type="molecule type" value="Genomic_DNA"/>
</dbReference>
<dbReference type="Gene3D" id="3.20.20.80">
    <property type="entry name" value="Glycosidases"/>
    <property type="match status" value="1"/>
</dbReference>
<dbReference type="SUPFAM" id="SSF51011">
    <property type="entry name" value="Glycosyl hydrolase domain"/>
    <property type="match status" value="1"/>
</dbReference>
<gene>
    <name evidence="2" type="ORF">FJM67_13770</name>
</gene>
<proteinExistence type="predicted"/>
<dbReference type="GO" id="GO:0047669">
    <property type="term" value="F:amylosucrase activity"/>
    <property type="evidence" value="ECO:0007669"/>
    <property type="project" value="InterPro"/>
</dbReference>
<comment type="caution">
    <text evidence="2">The sequence shown here is derived from an EMBL/GenBank/DDBJ whole genome shotgun (WGS) entry which is preliminary data.</text>
</comment>
<name>A0A501WLU4_9GAMM</name>
<dbReference type="Gene3D" id="2.60.40.1180">
    <property type="entry name" value="Golgi alpha-mannosidase II"/>
    <property type="match status" value="1"/>
</dbReference>
<dbReference type="AlphaFoldDB" id="A0A501WLU4"/>
<evidence type="ECO:0000313" key="2">
    <source>
        <dbReference type="EMBL" id="TPE48001.1"/>
    </source>
</evidence>
<dbReference type="InterPro" id="IPR045857">
    <property type="entry name" value="O16G_dom_2"/>
</dbReference>
<dbReference type="SMART" id="SM00642">
    <property type="entry name" value="Aamy"/>
    <property type="match status" value="1"/>
</dbReference>
<dbReference type="Pfam" id="PF00128">
    <property type="entry name" value="Alpha-amylase"/>
    <property type="match status" value="1"/>
</dbReference>
<protein>
    <submittedName>
        <fullName evidence="2">Amylosucrase</fullName>
    </submittedName>
</protein>
<accession>A0A501WLU4</accession>
<dbReference type="PANTHER" id="PTHR10357:SF213">
    <property type="entry name" value="ALPHA AMYLASE CATALYTIC REGION"/>
    <property type="match status" value="1"/>
</dbReference>
<sequence length="637" mass="72516">MDIVYESTKTLERIWPSIAARRWKNKGARIQFKENLNIYFQPLFESMLELYSDHYDLHFHIQQLMRQLARHFDEHTFASSVQDPLWYHSEQNLGIAVYVDLFAGDLIKLQKRIPYLKQLGITYLHLMPLYLAPEGDSDGGYAVSDYRTVNPRLGSNDDLKALADALHGEGIRLVLDFVFNHTSDEHEWAKAAQAGDRRYQGYYYLLDSEREVNEYNATLREIFPTVRRGSFTFNPELERWVWTTFNSFQWDLNYSNPEVFVAITDQMLHLASLGCDVLRLDALAFIWKQKGTVCESLPGAHTLIKAFNACLRISAPELLFKSEAIVHPDEVNRYIGMDECQLSYNPLMMALMWESLATRQTKLLTASLMKSFQIPEQTRWVNYIRCHDDIGWTWDDAISDRLGINGHDHRIFLNRFYTGQFAGSFARGVPFQMNPENGDCRVCGTLASLAGLEQAIDNEDSKALELALGRIQLLNAVNLSMTGVPLLYQGDELGVLNDDSYLSDPHKCDDSRWVNRKQISELDFELASDLTTAQGRIAQNLAKLIAIRKSNPVFGAYQTEILETYNPHVFAFARLSDSQNLLVLANFSEHALTIPSSIVDILSSENLIELINGDQLTGPAIALGPYEVKWIATPVSA</sequence>
<dbReference type="Gene3D" id="3.90.400.10">
    <property type="entry name" value="Oligo-1,6-glucosidase, Domain 2"/>
    <property type="match status" value="1"/>
</dbReference>
<dbReference type="PANTHER" id="PTHR10357">
    <property type="entry name" value="ALPHA-AMYLASE FAMILY MEMBER"/>
    <property type="match status" value="1"/>
</dbReference>
<dbReference type="SUPFAM" id="SSF51445">
    <property type="entry name" value="(Trans)glycosidases"/>
    <property type="match status" value="1"/>
</dbReference>
<dbReference type="InterPro" id="IPR044077">
    <property type="entry name" value="Amylosucrase"/>
</dbReference>
<dbReference type="CDD" id="cd11324">
    <property type="entry name" value="AmyAc_Amylosucrase"/>
    <property type="match status" value="1"/>
</dbReference>
<dbReference type="InterPro" id="IPR013780">
    <property type="entry name" value="Glyco_hydro_b"/>
</dbReference>
<feature type="domain" description="Glycosyl hydrolase family 13 catalytic" evidence="1">
    <location>
        <begin position="96"/>
        <end position="548"/>
    </location>
</feature>
<dbReference type="Proteomes" id="UP000315901">
    <property type="component" value="Unassembled WGS sequence"/>
</dbReference>
<dbReference type="InterPro" id="IPR006047">
    <property type="entry name" value="GH13_cat_dom"/>
</dbReference>
<evidence type="ECO:0000313" key="3">
    <source>
        <dbReference type="Proteomes" id="UP000315901"/>
    </source>
</evidence>
<dbReference type="RefSeq" id="WP_140590367.1">
    <property type="nucleotide sequence ID" value="NZ_VFRR01000037.1"/>
</dbReference>
<evidence type="ECO:0000259" key="1">
    <source>
        <dbReference type="SMART" id="SM00642"/>
    </source>
</evidence>